<proteinExistence type="inferred from homology"/>
<comment type="subcellular location">
    <subcellularLocation>
        <location evidence="10">Cytoplasm</location>
    </subcellularLocation>
</comment>
<comment type="function">
    <text evidence="10">NAD-binding protein involved in the addition of a carboxymethylaminomethyl (cmnm) group at the wobble position (U34) of certain tRNAs, forming tRNA-cmnm(5)s(2)U34.</text>
</comment>
<dbReference type="Gene3D" id="1.10.150.570">
    <property type="entry name" value="GidA associated domain, C-terminal subdomain"/>
    <property type="match status" value="1"/>
</dbReference>
<keyword evidence="7 10" id="KW-0520">NAD</keyword>
<dbReference type="Pfam" id="PF01134">
    <property type="entry name" value="GIDA"/>
    <property type="match status" value="1"/>
</dbReference>
<dbReference type="NCBIfam" id="TIGR00136">
    <property type="entry name" value="mnmG_gidA"/>
    <property type="match status" value="1"/>
</dbReference>
<organism evidence="12 13">
    <name type="scientific">Lysinibacillus zambalensis</name>
    <dbReference type="NCBI Taxonomy" id="3160866"/>
    <lineage>
        <taxon>Bacteria</taxon>
        <taxon>Bacillati</taxon>
        <taxon>Bacillota</taxon>
        <taxon>Bacilli</taxon>
        <taxon>Bacillales</taxon>
        <taxon>Bacillaceae</taxon>
        <taxon>Lysinibacillus</taxon>
    </lineage>
</organism>
<evidence type="ECO:0000313" key="13">
    <source>
        <dbReference type="Proteomes" id="UP001478862"/>
    </source>
</evidence>
<evidence type="ECO:0000256" key="5">
    <source>
        <dbReference type="ARBA" id="ARBA00022694"/>
    </source>
</evidence>
<evidence type="ECO:0000313" key="12">
    <source>
        <dbReference type="EMBL" id="MEQ6355565.1"/>
    </source>
</evidence>
<keyword evidence="5 10" id="KW-0819">tRNA processing</keyword>
<feature type="binding site" evidence="10">
    <location>
        <position position="128"/>
    </location>
    <ligand>
        <name>FAD</name>
        <dbReference type="ChEBI" id="CHEBI:57692"/>
    </ligand>
</feature>
<accession>A0ABV1MSU1</accession>
<evidence type="ECO:0000256" key="1">
    <source>
        <dbReference type="ARBA" id="ARBA00001974"/>
    </source>
</evidence>
<gene>
    <name evidence="10 12" type="primary">mnmG</name>
    <name evidence="10" type="synonym">gidA</name>
    <name evidence="12" type="ORF">ABNX05_13130</name>
</gene>
<dbReference type="InterPro" id="IPR004416">
    <property type="entry name" value="MnmG"/>
</dbReference>
<comment type="caution">
    <text evidence="12">The sequence shown here is derived from an EMBL/GenBank/DDBJ whole genome shotgun (WGS) entry which is preliminary data.</text>
</comment>
<dbReference type="Proteomes" id="UP001478862">
    <property type="component" value="Unassembled WGS sequence"/>
</dbReference>
<comment type="subunit">
    <text evidence="8 10">Homodimer. Heterotetramer of two MnmE and two MnmG subunits.</text>
</comment>
<keyword evidence="6 10" id="KW-0274">FAD</keyword>
<evidence type="ECO:0000256" key="6">
    <source>
        <dbReference type="ARBA" id="ARBA00022827"/>
    </source>
</evidence>
<feature type="domain" description="tRNA uridine 5-carboxymethylaminomethyl modification enzyme C-terminal subdomain" evidence="11">
    <location>
        <begin position="547"/>
        <end position="618"/>
    </location>
</feature>
<comment type="similarity">
    <text evidence="2 10">Belongs to the MnmG family.</text>
</comment>
<dbReference type="SUPFAM" id="SSF51905">
    <property type="entry name" value="FAD/NAD(P)-binding domain"/>
    <property type="match status" value="1"/>
</dbReference>
<feature type="binding site" evidence="10">
    <location>
        <begin position="16"/>
        <end position="21"/>
    </location>
    <ligand>
        <name>FAD</name>
        <dbReference type="ChEBI" id="CHEBI:57692"/>
    </ligand>
</feature>
<evidence type="ECO:0000256" key="10">
    <source>
        <dbReference type="HAMAP-Rule" id="MF_00129"/>
    </source>
</evidence>
<dbReference type="InterPro" id="IPR002218">
    <property type="entry name" value="MnmG-rel"/>
</dbReference>
<evidence type="ECO:0000256" key="8">
    <source>
        <dbReference type="ARBA" id="ARBA00025948"/>
    </source>
</evidence>
<evidence type="ECO:0000256" key="2">
    <source>
        <dbReference type="ARBA" id="ARBA00007653"/>
    </source>
</evidence>
<dbReference type="InterPro" id="IPR047001">
    <property type="entry name" value="MnmG_C_subdom"/>
</dbReference>
<feature type="binding site" evidence="10">
    <location>
        <position position="372"/>
    </location>
    <ligand>
        <name>FAD</name>
        <dbReference type="ChEBI" id="CHEBI:57692"/>
    </ligand>
</feature>
<evidence type="ECO:0000256" key="4">
    <source>
        <dbReference type="ARBA" id="ARBA00022630"/>
    </source>
</evidence>
<dbReference type="Pfam" id="PF21680">
    <property type="entry name" value="GIDA_C_1st"/>
    <property type="match status" value="1"/>
</dbReference>
<keyword evidence="4 10" id="KW-0285">Flavoprotein</keyword>
<comment type="cofactor">
    <cofactor evidence="1 10">
        <name>FAD</name>
        <dbReference type="ChEBI" id="CHEBI:57692"/>
    </cofactor>
</comment>
<keyword evidence="10" id="KW-0963">Cytoplasm</keyword>
<dbReference type="Gene3D" id="1.10.10.1800">
    <property type="entry name" value="tRNA uridine 5-carboxymethylaminomethyl modification enzyme MnmG/GidA"/>
    <property type="match status" value="1"/>
</dbReference>
<dbReference type="InterPro" id="IPR036188">
    <property type="entry name" value="FAD/NAD-bd_sf"/>
</dbReference>
<feature type="binding site" evidence="10">
    <location>
        <position position="183"/>
    </location>
    <ligand>
        <name>FAD</name>
        <dbReference type="ChEBI" id="CHEBI:57692"/>
    </ligand>
</feature>
<dbReference type="InterPro" id="IPR040131">
    <property type="entry name" value="MnmG_N"/>
</dbReference>
<evidence type="ECO:0000256" key="3">
    <source>
        <dbReference type="ARBA" id="ARBA00020461"/>
    </source>
</evidence>
<dbReference type="PROSITE" id="PS01280">
    <property type="entry name" value="GIDA_1"/>
    <property type="match status" value="1"/>
</dbReference>
<dbReference type="InterPro" id="IPR020595">
    <property type="entry name" value="MnmG-rel_CS"/>
</dbReference>
<dbReference type="InterPro" id="IPR026904">
    <property type="entry name" value="MnmG_C"/>
</dbReference>
<dbReference type="InterPro" id="IPR044920">
    <property type="entry name" value="MnmG_C_subdom_sf"/>
</dbReference>
<dbReference type="PANTHER" id="PTHR11806">
    <property type="entry name" value="GLUCOSE INHIBITED DIVISION PROTEIN A"/>
    <property type="match status" value="1"/>
</dbReference>
<keyword evidence="13" id="KW-1185">Reference proteome</keyword>
<dbReference type="Gene3D" id="3.50.50.60">
    <property type="entry name" value="FAD/NAD(P)-binding domain"/>
    <property type="match status" value="2"/>
</dbReference>
<evidence type="ECO:0000256" key="7">
    <source>
        <dbReference type="ARBA" id="ARBA00023027"/>
    </source>
</evidence>
<dbReference type="PANTHER" id="PTHR11806:SF0">
    <property type="entry name" value="PROTEIN MTO1 HOMOLOG, MITOCHONDRIAL"/>
    <property type="match status" value="1"/>
</dbReference>
<dbReference type="InterPro" id="IPR049312">
    <property type="entry name" value="GIDA_C_N"/>
</dbReference>
<dbReference type="PRINTS" id="PR00411">
    <property type="entry name" value="PNDRDTASEI"/>
</dbReference>
<protein>
    <recommendedName>
        <fullName evidence="3 10">tRNA uridine 5-carboxymethylaminomethyl modification enzyme MnmG</fullName>
    </recommendedName>
    <alternativeName>
        <fullName evidence="9 10">Glucose-inhibited division protein A</fullName>
    </alternativeName>
</protein>
<dbReference type="PROSITE" id="PS01281">
    <property type="entry name" value="GIDA_2"/>
    <property type="match status" value="1"/>
</dbReference>
<evidence type="ECO:0000259" key="11">
    <source>
        <dbReference type="SMART" id="SM01228"/>
    </source>
</evidence>
<sequence>MPTKYEAGTFDVIVIGAGHAGSEAAYAAAKMGANTLMLTINLDMIAFMPCNPSIGGPAKGIVVREIDALGGVMGKVIDKTHIQMRMLNTGKGPAVRALRAQADKVLYQQEMKRVLEESENLTMHQGMVEELIIEDGEVKGVITQIGAIYRAKTVVITTGTFLRGEIIIGDIKYSSGPNNQQPSIRLADNLKEIGFDLVRFKTGTPPRVNSRTIDYDKTEIQPGDDVPRAFSFETTEFIMDQLPCWLTYTSLETHEIIEANLHLSPMYSGMIKGTGPRYCPSIEDKVVRFNDKPRHQIFLEPEGRDTREVYVQGLSTSLPEHVQTRLLKSIPGLEKAEMMRAGYAIEYDAIVPTQLWPTLETKRIKGLYTAGQINGTSGYEEAAAQGLMAGMNAAANALGKEELILGRSDAYIGVLIDDLVTKGTNEPYRLLTSRAEYRLLLRHDNADLRLVEQGFNMGMIPEERYAKFNEKKELIDNEIARLREVIIKPNETTQAVIRSVGGSELKDGIRGADLLKRTEMNYGLISSLIPADIEFSDEVKEQIEIQLKYEGYIEKALQQVEKLHKMENKKIPENIDYDAISGLATEARQKLKQVTPLSIAQASRISGVNPADISILLVYIEQGKIARVSGE</sequence>
<dbReference type="SMART" id="SM01228">
    <property type="entry name" value="GIDA_assoc_3"/>
    <property type="match status" value="1"/>
</dbReference>
<reference evidence="12 13" key="1">
    <citation type="submission" date="2024-06" db="EMBL/GenBank/DDBJ databases">
        <title>Lysinibacillus zambalefons sp. nov., a Novel Firmicute Isolated from the Poon Bato Zambales Hyperalkaline Spring.</title>
        <authorList>
            <person name="Aja J.A."/>
            <person name="Lazaro J.E.H."/>
            <person name="Llorin L.D."/>
            <person name="Lim K.R."/>
            <person name="Teodosio J."/>
            <person name="Dalisay D.S."/>
        </authorList>
    </citation>
    <scope>NUCLEOTIDE SEQUENCE [LARGE SCALE GENOMIC DNA]</scope>
    <source>
        <strain evidence="12 13">M3</strain>
    </source>
</reference>
<dbReference type="HAMAP" id="MF_00129">
    <property type="entry name" value="MnmG_GidA"/>
    <property type="match status" value="1"/>
</dbReference>
<name>A0ABV1MSU1_9BACI</name>
<evidence type="ECO:0000256" key="9">
    <source>
        <dbReference type="ARBA" id="ARBA00031800"/>
    </source>
</evidence>
<feature type="binding site" evidence="10">
    <location>
        <begin position="275"/>
        <end position="289"/>
    </location>
    <ligand>
        <name>NAD(+)</name>
        <dbReference type="ChEBI" id="CHEBI:57540"/>
    </ligand>
</feature>
<dbReference type="EMBL" id="JBEGDG010000009">
    <property type="protein sequence ID" value="MEQ6355565.1"/>
    <property type="molecule type" value="Genomic_DNA"/>
</dbReference>
<dbReference type="Pfam" id="PF13932">
    <property type="entry name" value="SAM_GIDA_C"/>
    <property type="match status" value="1"/>
</dbReference>
<dbReference type="RefSeq" id="WP_349660162.1">
    <property type="nucleotide sequence ID" value="NZ_JBEGDG010000009.1"/>
</dbReference>